<evidence type="ECO:0000313" key="3">
    <source>
        <dbReference type="Proteomes" id="UP000248729"/>
    </source>
</evidence>
<dbReference type="Pfam" id="PF09583">
    <property type="entry name" value="Phageshock_PspG"/>
    <property type="match status" value="1"/>
</dbReference>
<keyword evidence="1" id="KW-0812">Transmembrane</keyword>
<sequence length="70" mass="7739">MMFEIIFILVFVATLLVTGLTLMSVFAAIGLSLLVMLVLGMFGMAIKLLPWILAIAVIVWIFRQGDKAPR</sequence>
<dbReference type="NCBIfam" id="TIGR02975">
    <property type="entry name" value="phageshock_pspG"/>
    <property type="match status" value="1"/>
</dbReference>
<evidence type="ECO:0000313" key="2">
    <source>
        <dbReference type="EMBL" id="RAS54399.1"/>
    </source>
</evidence>
<protein>
    <submittedName>
        <fullName evidence="2">Phage shock protein G</fullName>
    </submittedName>
</protein>
<evidence type="ECO:0000256" key="1">
    <source>
        <dbReference type="SAM" id="Phobius"/>
    </source>
</evidence>
<comment type="caution">
    <text evidence="2">The sequence shown here is derived from an EMBL/GenBank/DDBJ whole genome shotgun (WGS) entry which is preliminary data.</text>
</comment>
<organism evidence="2 3">
    <name type="scientific">Vibrio diazotrophicus</name>
    <dbReference type="NCBI Taxonomy" id="685"/>
    <lineage>
        <taxon>Bacteria</taxon>
        <taxon>Pseudomonadati</taxon>
        <taxon>Pseudomonadota</taxon>
        <taxon>Gammaproteobacteria</taxon>
        <taxon>Vibrionales</taxon>
        <taxon>Vibrionaceae</taxon>
        <taxon>Vibrio</taxon>
    </lineage>
</organism>
<keyword evidence="1" id="KW-0472">Membrane</keyword>
<keyword evidence="1" id="KW-1133">Transmembrane helix</keyword>
<dbReference type="AlphaFoldDB" id="A0A329DWI2"/>
<dbReference type="Proteomes" id="UP000248729">
    <property type="component" value="Unassembled WGS sequence"/>
</dbReference>
<proteinExistence type="predicted"/>
<dbReference type="InterPro" id="IPR014318">
    <property type="entry name" value="Phageshock_PspG"/>
</dbReference>
<gene>
    <name evidence="2" type="ORF">DET48_1526</name>
</gene>
<name>A0A329DWI2_VIBDI</name>
<dbReference type="EMBL" id="QLTR01000052">
    <property type="protein sequence ID" value="RAS54399.1"/>
    <property type="molecule type" value="Genomic_DNA"/>
</dbReference>
<accession>A0A329DWI2</accession>
<feature type="transmembrane region" description="Helical" evidence="1">
    <location>
        <begin position="37"/>
        <end position="62"/>
    </location>
</feature>
<reference evidence="2 3" key="1">
    <citation type="submission" date="2018-06" db="EMBL/GenBank/DDBJ databases">
        <title>Freshwater and sediment microbial communities from various areas in North America, analyzing microbe dynamics in response to fracking.</title>
        <authorList>
            <person name="Lamendella R."/>
        </authorList>
    </citation>
    <scope>NUCLEOTIDE SEQUENCE [LARGE SCALE GENOMIC DNA]</scope>
    <source>
        <strain evidence="2 3">99A</strain>
    </source>
</reference>